<dbReference type="Gene3D" id="2.60.40.1730">
    <property type="entry name" value="tricorn interacting facor f3 domain"/>
    <property type="match status" value="1"/>
</dbReference>
<evidence type="ECO:0000313" key="2">
    <source>
        <dbReference type="EnsemblMetazoa" id="MESCA002546-PA"/>
    </source>
</evidence>
<dbReference type="InterPro" id="IPR045357">
    <property type="entry name" value="Aminopeptidase_N-like_N"/>
</dbReference>
<dbReference type="EMBL" id="CAQQ02171484">
    <property type="status" value="NOT_ANNOTATED_CDS"/>
    <property type="molecule type" value="Genomic_DNA"/>
</dbReference>
<dbReference type="STRING" id="36166.T1GGM3"/>
<protein>
    <recommendedName>
        <fullName evidence="1">Aminopeptidase N-like N-terminal domain-containing protein</fullName>
    </recommendedName>
</protein>
<reference evidence="3" key="1">
    <citation type="submission" date="2013-02" db="EMBL/GenBank/DDBJ databases">
        <authorList>
            <person name="Hughes D."/>
        </authorList>
    </citation>
    <scope>NUCLEOTIDE SEQUENCE</scope>
    <source>
        <strain>Durham</strain>
        <strain evidence="3">NC isolate 2 -- Noor lab</strain>
    </source>
</reference>
<dbReference type="AlphaFoldDB" id="T1GGM3"/>
<dbReference type="GO" id="GO:0008270">
    <property type="term" value="F:zinc ion binding"/>
    <property type="evidence" value="ECO:0007669"/>
    <property type="project" value="TreeGrafter"/>
</dbReference>
<dbReference type="InterPro" id="IPR042097">
    <property type="entry name" value="Aminopeptidase_N-like_N_sf"/>
</dbReference>
<dbReference type="PANTHER" id="PTHR11533:SF294">
    <property type="entry name" value="THYROTROPIN-RELEASING HORMONE-DEGRADING ECTOENZYME"/>
    <property type="match status" value="1"/>
</dbReference>
<proteinExistence type="predicted"/>
<dbReference type="GO" id="GO:0005737">
    <property type="term" value="C:cytoplasm"/>
    <property type="evidence" value="ECO:0007669"/>
    <property type="project" value="TreeGrafter"/>
</dbReference>
<dbReference type="PANTHER" id="PTHR11533">
    <property type="entry name" value="PROTEASE M1 ZINC METALLOPROTEASE"/>
    <property type="match status" value="1"/>
</dbReference>
<dbReference type="GO" id="GO:0016020">
    <property type="term" value="C:membrane"/>
    <property type="evidence" value="ECO:0007669"/>
    <property type="project" value="TreeGrafter"/>
</dbReference>
<dbReference type="GO" id="GO:0005615">
    <property type="term" value="C:extracellular space"/>
    <property type="evidence" value="ECO:0007669"/>
    <property type="project" value="TreeGrafter"/>
</dbReference>
<dbReference type="GO" id="GO:0043171">
    <property type="term" value="P:peptide catabolic process"/>
    <property type="evidence" value="ECO:0007669"/>
    <property type="project" value="TreeGrafter"/>
</dbReference>
<sequence length="154" mass="17601">MGIFAIYKACYFIRWIASTQFQPTDARRAFPCFDEPALKAKFTINIAVPKDMIAISNMPRDFHGMNEVVHDGGLLSERSMNGGLTPLHEMDCPWLLILYSKLCCSINWGITYCMNWVVRRSLFYIRNYPAGERIVQGYSHISNPGLLATSRIQN</sequence>
<evidence type="ECO:0000259" key="1">
    <source>
        <dbReference type="Pfam" id="PF17900"/>
    </source>
</evidence>
<name>T1GGM3_MEGSC</name>
<dbReference type="Proteomes" id="UP000015102">
    <property type="component" value="Unassembled WGS sequence"/>
</dbReference>
<keyword evidence="3" id="KW-1185">Reference proteome</keyword>
<dbReference type="EnsemblMetazoa" id="MESCA002546-RA">
    <property type="protein sequence ID" value="MESCA002546-PA"/>
    <property type="gene ID" value="MESCA002546"/>
</dbReference>
<dbReference type="GO" id="GO:0006508">
    <property type="term" value="P:proteolysis"/>
    <property type="evidence" value="ECO:0007669"/>
    <property type="project" value="TreeGrafter"/>
</dbReference>
<dbReference type="Pfam" id="PF17900">
    <property type="entry name" value="Peptidase_M1_N"/>
    <property type="match status" value="1"/>
</dbReference>
<dbReference type="HOGENOM" id="CLU_1706294_0_0_1"/>
<dbReference type="GO" id="GO:0070006">
    <property type="term" value="F:metalloaminopeptidase activity"/>
    <property type="evidence" value="ECO:0007669"/>
    <property type="project" value="TreeGrafter"/>
</dbReference>
<organism evidence="2 3">
    <name type="scientific">Megaselia scalaris</name>
    <name type="common">Humpbacked fly</name>
    <name type="synonym">Phora scalaris</name>
    <dbReference type="NCBI Taxonomy" id="36166"/>
    <lineage>
        <taxon>Eukaryota</taxon>
        <taxon>Metazoa</taxon>
        <taxon>Ecdysozoa</taxon>
        <taxon>Arthropoda</taxon>
        <taxon>Hexapoda</taxon>
        <taxon>Insecta</taxon>
        <taxon>Pterygota</taxon>
        <taxon>Neoptera</taxon>
        <taxon>Endopterygota</taxon>
        <taxon>Diptera</taxon>
        <taxon>Brachycera</taxon>
        <taxon>Muscomorpha</taxon>
        <taxon>Platypezoidea</taxon>
        <taxon>Phoridae</taxon>
        <taxon>Megaseliini</taxon>
        <taxon>Megaselia</taxon>
    </lineage>
</organism>
<dbReference type="InterPro" id="IPR050344">
    <property type="entry name" value="Peptidase_M1_aminopeptidases"/>
</dbReference>
<feature type="domain" description="Aminopeptidase N-like N-terminal" evidence="1">
    <location>
        <begin position="14"/>
        <end position="61"/>
    </location>
</feature>
<dbReference type="EMBL" id="CAQQ02171485">
    <property type="status" value="NOT_ANNOTATED_CDS"/>
    <property type="molecule type" value="Genomic_DNA"/>
</dbReference>
<accession>T1GGM3</accession>
<reference evidence="2" key="2">
    <citation type="submission" date="2015-06" db="UniProtKB">
        <authorList>
            <consortium name="EnsemblMetazoa"/>
        </authorList>
    </citation>
    <scope>IDENTIFICATION</scope>
</reference>
<evidence type="ECO:0000313" key="3">
    <source>
        <dbReference type="Proteomes" id="UP000015102"/>
    </source>
</evidence>
<dbReference type="GO" id="GO:0042277">
    <property type="term" value="F:peptide binding"/>
    <property type="evidence" value="ECO:0007669"/>
    <property type="project" value="TreeGrafter"/>
</dbReference>
<dbReference type="SUPFAM" id="SSF63737">
    <property type="entry name" value="Leukotriene A4 hydrolase N-terminal domain"/>
    <property type="match status" value="1"/>
</dbReference>